<dbReference type="GO" id="GO:0008270">
    <property type="term" value="F:zinc ion binding"/>
    <property type="evidence" value="ECO:0007669"/>
    <property type="project" value="UniProtKB-KW"/>
</dbReference>
<dbReference type="GO" id="GO:0009736">
    <property type="term" value="P:cytokinin-activated signaling pathway"/>
    <property type="evidence" value="ECO:0007669"/>
    <property type="project" value="TreeGrafter"/>
</dbReference>
<dbReference type="SUPFAM" id="SSF57667">
    <property type="entry name" value="beta-beta-alpha zinc fingers"/>
    <property type="match status" value="1"/>
</dbReference>
<dbReference type="Pfam" id="PF13912">
    <property type="entry name" value="zf-C2H2_6"/>
    <property type="match status" value="1"/>
</dbReference>
<name>A0AAW1XC09_RUBAR</name>
<reference evidence="3 4" key="1">
    <citation type="journal article" date="2023" name="G3 (Bethesda)">
        <title>A chromosome-length genome assembly and annotation of blackberry (Rubus argutus, cv. 'Hillquist').</title>
        <authorList>
            <person name="Bruna T."/>
            <person name="Aryal R."/>
            <person name="Dudchenko O."/>
            <person name="Sargent D.J."/>
            <person name="Mead D."/>
            <person name="Buti M."/>
            <person name="Cavallini A."/>
            <person name="Hytonen T."/>
            <person name="Andres J."/>
            <person name="Pham M."/>
            <person name="Weisz D."/>
            <person name="Mascagni F."/>
            <person name="Usai G."/>
            <person name="Natali L."/>
            <person name="Bassil N."/>
            <person name="Fernandez G.E."/>
            <person name="Lomsadze A."/>
            <person name="Armour M."/>
            <person name="Olukolu B."/>
            <person name="Poorten T."/>
            <person name="Britton C."/>
            <person name="Davik J."/>
            <person name="Ashrafi H."/>
            <person name="Aiden E.L."/>
            <person name="Borodovsky M."/>
            <person name="Worthington M."/>
        </authorList>
    </citation>
    <scope>NUCLEOTIDE SEQUENCE [LARGE SCALE GENOMIC DNA]</scope>
    <source>
        <strain evidence="3">PI 553951</strain>
    </source>
</reference>
<proteinExistence type="predicted"/>
<evidence type="ECO:0000256" key="1">
    <source>
        <dbReference type="PROSITE-ProRule" id="PRU00042"/>
    </source>
</evidence>
<dbReference type="GO" id="GO:0000976">
    <property type="term" value="F:transcription cis-regulatory region binding"/>
    <property type="evidence" value="ECO:0007669"/>
    <property type="project" value="TreeGrafter"/>
</dbReference>
<dbReference type="PANTHER" id="PTHR46353:SF23">
    <property type="entry name" value="C2H2 ZINC FINGER-CONTAINING PROTEIN-RELATED"/>
    <property type="match status" value="1"/>
</dbReference>
<dbReference type="AlphaFoldDB" id="A0AAW1XC09"/>
<keyword evidence="1" id="KW-0862">Zinc</keyword>
<accession>A0AAW1XC09</accession>
<dbReference type="EMBL" id="JBEDUW010000004">
    <property type="protein sequence ID" value="KAK9933910.1"/>
    <property type="molecule type" value="Genomic_DNA"/>
</dbReference>
<dbReference type="GO" id="GO:0005634">
    <property type="term" value="C:nucleus"/>
    <property type="evidence" value="ECO:0007669"/>
    <property type="project" value="TreeGrafter"/>
</dbReference>
<dbReference type="InterPro" id="IPR044299">
    <property type="entry name" value="GIS3/ZFP5/ZFP6"/>
</dbReference>
<feature type="domain" description="C2H2-type" evidence="2">
    <location>
        <begin position="26"/>
        <end position="53"/>
    </location>
</feature>
<dbReference type="PROSITE" id="PS50157">
    <property type="entry name" value="ZINC_FINGER_C2H2_2"/>
    <property type="match status" value="1"/>
</dbReference>
<evidence type="ECO:0000313" key="4">
    <source>
        <dbReference type="Proteomes" id="UP001457282"/>
    </source>
</evidence>
<dbReference type="GO" id="GO:0010090">
    <property type="term" value="P:trichome morphogenesis"/>
    <property type="evidence" value="ECO:0007669"/>
    <property type="project" value="InterPro"/>
</dbReference>
<sequence length="104" mass="12046">MKLFGFSLLKTDNCEDGAAMTKSKKFECHYCGREFESSQALGGHQNAHKKERKLARMAMLELEEDQREQYQQLLPPQVLFPTAAQVFPKDYEGNDHVLDLRLRL</sequence>
<protein>
    <recommendedName>
        <fullName evidence="2">C2H2-type domain-containing protein</fullName>
    </recommendedName>
</protein>
<dbReference type="Proteomes" id="UP001457282">
    <property type="component" value="Unassembled WGS sequence"/>
</dbReference>
<dbReference type="GO" id="GO:0009740">
    <property type="term" value="P:gibberellic acid mediated signaling pathway"/>
    <property type="evidence" value="ECO:0007669"/>
    <property type="project" value="TreeGrafter"/>
</dbReference>
<keyword evidence="4" id="KW-1185">Reference proteome</keyword>
<comment type="caution">
    <text evidence="3">The sequence shown here is derived from an EMBL/GenBank/DDBJ whole genome shotgun (WGS) entry which is preliminary data.</text>
</comment>
<dbReference type="PANTHER" id="PTHR46353">
    <property type="entry name" value="ZINC FINGER PROTEIN 5"/>
    <property type="match status" value="1"/>
</dbReference>
<keyword evidence="1" id="KW-0863">Zinc-finger</keyword>
<dbReference type="InterPro" id="IPR013087">
    <property type="entry name" value="Znf_C2H2_type"/>
</dbReference>
<evidence type="ECO:0000313" key="3">
    <source>
        <dbReference type="EMBL" id="KAK9933910.1"/>
    </source>
</evidence>
<dbReference type="Gene3D" id="3.30.160.60">
    <property type="entry name" value="Classic Zinc Finger"/>
    <property type="match status" value="1"/>
</dbReference>
<keyword evidence="1" id="KW-0479">Metal-binding</keyword>
<gene>
    <name evidence="3" type="ORF">M0R45_021080</name>
</gene>
<organism evidence="3 4">
    <name type="scientific">Rubus argutus</name>
    <name type="common">Southern blackberry</name>
    <dbReference type="NCBI Taxonomy" id="59490"/>
    <lineage>
        <taxon>Eukaryota</taxon>
        <taxon>Viridiplantae</taxon>
        <taxon>Streptophyta</taxon>
        <taxon>Embryophyta</taxon>
        <taxon>Tracheophyta</taxon>
        <taxon>Spermatophyta</taxon>
        <taxon>Magnoliopsida</taxon>
        <taxon>eudicotyledons</taxon>
        <taxon>Gunneridae</taxon>
        <taxon>Pentapetalae</taxon>
        <taxon>rosids</taxon>
        <taxon>fabids</taxon>
        <taxon>Rosales</taxon>
        <taxon>Rosaceae</taxon>
        <taxon>Rosoideae</taxon>
        <taxon>Rosoideae incertae sedis</taxon>
        <taxon>Rubus</taxon>
    </lineage>
</organism>
<dbReference type="GO" id="GO:0003700">
    <property type="term" value="F:DNA-binding transcription factor activity"/>
    <property type="evidence" value="ECO:0007669"/>
    <property type="project" value="TreeGrafter"/>
</dbReference>
<evidence type="ECO:0000259" key="2">
    <source>
        <dbReference type="PROSITE" id="PS50157"/>
    </source>
</evidence>
<dbReference type="InterPro" id="IPR036236">
    <property type="entry name" value="Znf_C2H2_sf"/>
</dbReference>
<dbReference type="PROSITE" id="PS00028">
    <property type="entry name" value="ZINC_FINGER_C2H2_1"/>
    <property type="match status" value="1"/>
</dbReference>